<dbReference type="Gene3D" id="3.30.70.1740">
    <property type="entry name" value="Bypass-of-forespore C, C-terminal domain"/>
    <property type="match status" value="1"/>
</dbReference>
<dbReference type="Pfam" id="PF08955">
    <property type="entry name" value="BofC_C"/>
    <property type="match status" value="1"/>
</dbReference>
<organism evidence="3 4">
    <name type="scientific">Pontibacillus chungwhensis BH030062</name>
    <dbReference type="NCBI Taxonomy" id="1385513"/>
    <lineage>
        <taxon>Bacteria</taxon>
        <taxon>Bacillati</taxon>
        <taxon>Bacillota</taxon>
        <taxon>Bacilli</taxon>
        <taxon>Bacillales</taxon>
        <taxon>Bacillaceae</taxon>
        <taxon>Pontibacillus</taxon>
    </lineage>
</organism>
<accession>A0A0A2UW38</accession>
<dbReference type="InterPro" id="IPR038117">
    <property type="entry name" value="BofC_C_sf"/>
</dbReference>
<dbReference type="InterPro" id="IPR015071">
    <property type="entry name" value="BOFC_N"/>
</dbReference>
<dbReference type="Pfam" id="PF08977">
    <property type="entry name" value="BOFC_N"/>
    <property type="match status" value="1"/>
</dbReference>
<evidence type="ECO:0000313" key="3">
    <source>
        <dbReference type="EMBL" id="KGP90948.1"/>
    </source>
</evidence>
<dbReference type="AlphaFoldDB" id="A0A0A2UW38"/>
<dbReference type="Gene3D" id="3.10.20.420">
    <property type="entry name" value="Bypass-of-forespore C, N-terminal domain"/>
    <property type="match status" value="1"/>
</dbReference>
<dbReference type="InterPro" id="IPR038118">
    <property type="entry name" value="BOFC_N_sf"/>
</dbReference>
<protein>
    <submittedName>
        <fullName evidence="3">Regulator</fullName>
    </submittedName>
</protein>
<dbReference type="STRING" id="1385513.N780_02975"/>
<dbReference type="Proteomes" id="UP000030153">
    <property type="component" value="Unassembled WGS sequence"/>
</dbReference>
<dbReference type="eggNOG" id="ENOG5032U7R">
    <property type="taxonomic scope" value="Bacteria"/>
</dbReference>
<feature type="domain" description="Bypass of forespore C C-terminal" evidence="1">
    <location>
        <begin position="108"/>
        <end position="179"/>
    </location>
</feature>
<gene>
    <name evidence="3" type="ORF">N780_02975</name>
</gene>
<evidence type="ECO:0000313" key="4">
    <source>
        <dbReference type="Proteomes" id="UP000030153"/>
    </source>
</evidence>
<dbReference type="OrthoDB" id="2678751at2"/>
<comment type="caution">
    <text evidence="3">The sequence shown here is derived from an EMBL/GenBank/DDBJ whole genome shotgun (WGS) entry which is preliminary data.</text>
</comment>
<feature type="domain" description="Bypass-of-forespore C N-terminal" evidence="2">
    <location>
        <begin position="56"/>
        <end position="105"/>
    </location>
</feature>
<proteinExistence type="predicted"/>
<evidence type="ECO:0000259" key="1">
    <source>
        <dbReference type="Pfam" id="PF08955"/>
    </source>
</evidence>
<name>A0A0A2UW38_9BACI</name>
<sequence>MEVDGLRGVRLVLITVTFCLLVGGVRIMDTLPLKASESSSNEAAETNESVQEPLEIEVVLKREYIDGHIGEERKKETIWAMEDFWARYEGWELVDQREGHITFKKEIDDLSPFVKEAGYFGLNEGNELILFDGTDERSEVIQSFFQIDVGKLESFQSEELQKGIKIKSKDQYLSLLKKYEYFSITPTP</sequence>
<reference evidence="3 4" key="1">
    <citation type="submission" date="2013-08" db="EMBL/GenBank/DDBJ databases">
        <title>Genome of Pontibacillus chungwhensis.</title>
        <authorList>
            <person name="Wang Q."/>
            <person name="Wang G."/>
        </authorList>
    </citation>
    <scope>NUCLEOTIDE SEQUENCE [LARGE SCALE GENOMIC DNA]</scope>
    <source>
        <strain evidence="3 4">BH030062</strain>
    </source>
</reference>
<keyword evidence="4" id="KW-1185">Reference proteome</keyword>
<dbReference type="InterPro" id="IPR015050">
    <property type="entry name" value="BofC_C"/>
</dbReference>
<evidence type="ECO:0000259" key="2">
    <source>
        <dbReference type="Pfam" id="PF08977"/>
    </source>
</evidence>
<dbReference type="EMBL" id="AVBG01000009">
    <property type="protein sequence ID" value="KGP90948.1"/>
    <property type="molecule type" value="Genomic_DNA"/>
</dbReference>